<reference evidence="1 2" key="1">
    <citation type="submission" date="2017-07" db="EMBL/GenBank/DDBJ databases">
        <authorList>
            <person name="Sun Z.S."/>
            <person name="Albrecht U."/>
            <person name="Echele G."/>
            <person name="Lee C.C."/>
        </authorList>
    </citation>
    <scope>NUCLEOTIDE SEQUENCE [LARGE SCALE GENOMIC DNA]</scope>
    <source>
        <strain evidence="1 2">CGMCC 1.12710</strain>
    </source>
</reference>
<gene>
    <name evidence="1" type="ORF">SAMN06297382_0408</name>
</gene>
<evidence type="ECO:0000313" key="2">
    <source>
        <dbReference type="Proteomes" id="UP000198346"/>
    </source>
</evidence>
<sequence>MIAAELIARRWRRVDVKLVIDGEMHVLRWRRGRLYLLRAIGHNPYPAV</sequence>
<protein>
    <submittedName>
        <fullName evidence="1">Uncharacterized protein</fullName>
    </submittedName>
</protein>
<accession>A0A239PK16</accession>
<dbReference type="RefSeq" id="WP_159462377.1">
    <property type="nucleotide sequence ID" value="NZ_FZQA01000001.1"/>
</dbReference>
<dbReference type="Proteomes" id="UP000198346">
    <property type="component" value="Unassembled WGS sequence"/>
</dbReference>
<evidence type="ECO:0000313" key="1">
    <source>
        <dbReference type="EMBL" id="SNT67915.1"/>
    </source>
</evidence>
<organism evidence="1 2">
    <name type="scientific">Amphiplicatus metriothermophilus</name>
    <dbReference type="NCBI Taxonomy" id="1519374"/>
    <lineage>
        <taxon>Bacteria</taxon>
        <taxon>Pseudomonadati</taxon>
        <taxon>Pseudomonadota</taxon>
        <taxon>Alphaproteobacteria</taxon>
        <taxon>Parvularculales</taxon>
        <taxon>Parvularculaceae</taxon>
        <taxon>Amphiplicatus</taxon>
    </lineage>
</organism>
<dbReference type="EMBL" id="FZQA01000001">
    <property type="protein sequence ID" value="SNT67915.1"/>
    <property type="molecule type" value="Genomic_DNA"/>
</dbReference>
<name>A0A239PK16_9PROT</name>
<dbReference type="AlphaFoldDB" id="A0A239PK16"/>
<proteinExistence type="predicted"/>
<keyword evidence="2" id="KW-1185">Reference proteome</keyword>